<keyword evidence="6" id="KW-0804">Transcription</keyword>
<evidence type="ECO:0000256" key="1">
    <source>
        <dbReference type="ARBA" id="ARBA00022723"/>
    </source>
</evidence>
<organism evidence="11 12">
    <name type="scientific">Protopolystoma xenopodis</name>
    <dbReference type="NCBI Taxonomy" id="117903"/>
    <lineage>
        <taxon>Eukaryota</taxon>
        <taxon>Metazoa</taxon>
        <taxon>Spiralia</taxon>
        <taxon>Lophotrochozoa</taxon>
        <taxon>Platyhelminthes</taxon>
        <taxon>Monogenea</taxon>
        <taxon>Polyopisthocotylea</taxon>
        <taxon>Polystomatidea</taxon>
        <taxon>Polystomatidae</taxon>
        <taxon>Protopolystoma</taxon>
    </lineage>
</organism>
<dbReference type="PROSITE" id="PS00031">
    <property type="entry name" value="NUCLEAR_REC_DBD_1"/>
    <property type="match status" value="1"/>
</dbReference>
<dbReference type="InterPro" id="IPR050234">
    <property type="entry name" value="Nuclear_hormone_rcpt_NR1"/>
</dbReference>
<keyword evidence="8" id="KW-0539">Nucleus</keyword>
<feature type="domain" description="Nuclear receptor" evidence="10">
    <location>
        <begin position="357"/>
        <end position="393"/>
    </location>
</feature>
<comment type="caution">
    <text evidence="11">The sequence shown here is derived from an EMBL/GenBank/DDBJ whole genome shotgun (WGS) entry which is preliminary data.</text>
</comment>
<dbReference type="SMART" id="SM00399">
    <property type="entry name" value="ZnF_C4"/>
    <property type="match status" value="1"/>
</dbReference>
<evidence type="ECO:0000256" key="7">
    <source>
        <dbReference type="ARBA" id="ARBA00023170"/>
    </source>
</evidence>
<keyword evidence="7" id="KW-0675">Receptor</keyword>
<dbReference type="GO" id="GO:0000122">
    <property type="term" value="P:negative regulation of transcription by RNA polymerase II"/>
    <property type="evidence" value="ECO:0007669"/>
    <property type="project" value="TreeGrafter"/>
</dbReference>
<reference evidence="11" key="1">
    <citation type="submission" date="2018-11" db="EMBL/GenBank/DDBJ databases">
        <authorList>
            <consortium name="Pathogen Informatics"/>
        </authorList>
    </citation>
    <scope>NUCLEOTIDE SEQUENCE</scope>
</reference>
<evidence type="ECO:0000256" key="9">
    <source>
        <dbReference type="SAM" id="MobiDB-lite"/>
    </source>
</evidence>
<feature type="compositionally biased region" description="Low complexity" evidence="9">
    <location>
        <begin position="273"/>
        <end position="288"/>
    </location>
</feature>
<keyword evidence="4" id="KW-0805">Transcription regulation</keyword>
<evidence type="ECO:0000256" key="3">
    <source>
        <dbReference type="ARBA" id="ARBA00022833"/>
    </source>
</evidence>
<evidence type="ECO:0000259" key="10">
    <source>
        <dbReference type="PROSITE" id="PS51030"/>
    </source>
</evidence>
<dbReference type="PROSITE" id="PS51030">
    <property type="entry name" value="NUCLEAR_REC_DBD_2"/>
    <property type="match status" value="1"/>
</dbReference>
<dbReference type="GO" id="GO:0030154">
    <property type="term" value="P:cell differentiation"/>
    <property type="evidence" value="ECO:0007669"/>
    <property type="project" value="TreeGrafter"/>
</dbReference>
<dbReference type="GO" id="GO:0000978">
    <property type="term" value="F:RNA polymerase II cis-regulatory region sequence-specific DNA binding"/>
    <property type="evidence" value="ECO:0007669"/>
    <property type="project" value="TreeGrafter"/>
</dbReference>
<dbReference type="GO" id="GO:0008270">
    <property type="term" value="F:zinc ion binding"/>
    <property type="evidence" value="ECO:0007669"/>
    <property type="project" value="UniProtKB-KW"/>
</dbReference>
<dbReference type="GO" id="GO:0004879">
    <property type="term" value="F:nuclear receptor activity"/>
    <property type="evidence" value="ECO:0007669"/>
    <property type="project" value="TreeGrafter"/>
</dbReference>
<feature type="region of interest" description="Disordered" evidence="9">
    <location>
        <begin position="247"/>
        <end position="288"/>
    </location>
</feature>
<dbReference type="OrthoDB" id="6352325at2759"/>
<keyword evidence="5" id="KW-0238">DNA-binding</keyword>
<evidence type="ECO:0000313" key="12">
    <source>
        <dbReference type="Proteomes" id="UP000784294"/>
    </source>
</evidence>
<proteinExistence type="predicted"/>
<dbReference type="AlphaFoldDB" id="A0A448WIY6"/>
<name>A0A448WIY6_9PLAT</name>
<dbReference type="Proteomes" id="UP000784294">
    <property type="component" value="Unassembled WGS sequence"/>
</dbReference>
<dbReference type="PANTHER" id="PTHR24082">
    <property type="entry name" value="NUCLEAR HORMONE RECEPTOR"/>
    <property type="match status" value="1"/>
</dbReference>
<evidence type="ECO:0000256" key="4">
    <source>
        <dbReference type="ARBA" id="ARBA00023015"/>
    </source>
</evidence>
<keyword evidence="1" id="KW-0479">Metal-binding</keyword>
<evidence type="ECO:0000256" key="2">
    <source>
        <dbReference type="ARBA" id="ARBA00022771"/>
    </source>
</evidence>
<dbReference type="PRINTS" id="PR00047">
    <property type="entry name" value="STROIDFINGER"/>
</dbReference>
<keyword evidence="3" id="KW-0862">Zinc</keyword>
<evidence type="ECO:0000256" key="8">
    <source>
        <dbReference type="ARBA" id="ARBA00023242"/>
    </source>
</evidence>
<evidence type="ECO:0000313" key="11">
    <source>
        <dbReference type="EMBL" id="VEL12898.1"/>
    </source>
</evidence>
<feature type="non-terminal residue" evidence="11">
    <location>
        <position position="1"/>
    </location>
</feature>
<dbReference type="Pfam" id="PF00105">
    <property type="entry name" value="zf-C4"/>
    <property type="match status" value="1"/>
</dbReference>
<dbReference type="Gene3D" id="3.30.50.10">
    <property type="entry name" value="Erythroid Transcription Factor GATA-1, subunit A"/>
    <property type="match status" value="1"/>
</dbReference>
<evidence type="ECO:0000256" key="6">
    <source>
        <dbReference type="ARBA" id="ARBA00023163"/>
    </source>
</evidence>
<dbReference type="InterPro" id="IPR013088">
    <property type="entry name" value="Znf_NHR/GATA"/>
</dbReference>
<gene>
    <name evidence="11" type="ORF">PXEA_LOCUS6338</name>
</gene>
<dbReference type="InterPro" id="IPR001628">
    <property type="entry name" value="Znf_hrmn_rcpt"/>
</dbReference>
<feature type="compositionally biased region" description="Low complexity" evidence="9">
    <location>
        <begin position="247"/>
        <end position="258"/>
    </location>
</feature>
<keyword evidence="12" id="KW-1185">Reference proteome</keyword>
<dbReference type="SUPFAM" id="SSF57716">
    <property type="entry name" value="Glucocorticoid receptor-like (DNA-binding domain)"/>
    <property type="match status" value="1"/>
</dbReference>
<accession>A0A448WIY6</accession>
<dbReference type="PANTHER" id="PTHR24082:SF283">
    <property type="entry name" value="NUCLEAR HORMONE RECEPTOR HR96"/>
    <property type="match status" value="1"/>
</dbReference>
<evidence type="ECO:0000256" key="5">
    <source>
        <dbReference type="ARBA" id="ARBA00023125"/>
    </source>
</evidence>
<dbReference type="EMBL" id="CAAALY010016195">
    <property type="protein sequence ID" value="VEL12898.1"/>
    <property type="molecule type" value="Genomic_DNA"/>
</dbReference>
<dbReference type="GO" id="GO:0045944">
    <property type="term" value="P:positive regulation of transcription by RNA polymerase II"/>
    <property type="evidence" value="ECO:0007669"/>
    <property type="project" value="TreeGrafter"/>
</dbReference>
<keyword evidence="2" id="KW-0863">Zinc-finger</keyword>
<sequence length="393" mass="38796">TGCGTTSILPSSVKTPPPVCGYNSPGVVAFPEPGVSMGTVSMALMTGVSPGIVSSSSTTPTATSSSGFLGSISSCSDGWLAEASSLGLVPNAGPLVMLTGTPTGHLANPPSSCSSSSSPSISSACILPSTCLEEDLLLMSETTTPALNKRTAGIPLGQMGQMQSNGDFQPVSGASAGLGVVGLVGDIDGRTRASPSRTVISNPTNLPAGDSFVTLTPAPGDPLPQATLNGIALLMPVVPVPGHQAPSSAFAASGSPVSTSSARTLGGRLGGKSSAPPTATISASSCSGSNIGSTDLASGTSTNITQNVLCIGNEALGASREQLSSEIAMAATVAKATTTTTMVTANLVTSGMGTSGDKKCKVCGDKAVNHNFGQLTCESCKAFFRRNAHKVGI</sequence>
<protein>
    <recommendedName>
        <fullName evidence="10">Nuclear receptor domain-containing protein</fullName>
    </recommendedName>
</protein>